<feature type="domain" description="Endonuclease/exonuclease/phosphatase" evidence="3">
    <location>
        <begin position="102"/>
        <end position="303"/>
    </location>
</feature>
<dbReference type="AlphaFoldDB" id="A0A371XHM5"/>
<feature type="transmembrane region" description="Helical" evidence="2">
    <location>
        <begin position="12"/>
        <end position="30"/>
    </location>
</feature>
<dbReference type="RefSeq" id="WP_116622506.1">
    <property type="nucleotide sequence ID" value="NZ_QURN01000003.1"/>
</dbReference>
<feature type="compositionally biased region" description="Polar residues" evidence="1">
    <location>
        <begin position="320"/>
        <end position="336"/>
    </location>
</feature>
<comment type="caution">
    <text evidence="4">The sequence shown here is derived from an EMBL/GenBank/DDBJ whole genome shotgun (WGS) entry which is preliminary data.</text>
</comment>
<evidence type="ECO:0000313" key="5">
    <source>
        <dbReference type="Proteomes" id="UP000262379"/>
    </source>
</evidence>
<dbReference type="Proteomes" id="UP000262379">
    <property type="component" value="Unassembled WGS sequence"/>
</dbReference>
<reference evidence="5" key="1">
    <citation type="submission" date="2018-08" db="EMBL/GenBank/DDBJ databases">
        <authorList>
            <person name="Im W.T."/>
        </authorList>
    </citation>
    <scope>NUCLEOTIDE SEQUENCE [LARGE SCALE GENOMIC DNA]</scope>
    <source>
        <strain evidence="5">LA-28</strain>
    </source>
</reference>
<keyword evidence="2" id="KW-1133">Transmembrane helix</keyword>
<sequence length="336" mass="36604">MDETKSGGLRLLVLVLTLIVSVALVFGFFGRVHPAFDAFAHFRVHLAALLFLCGIALLVLGYRLHALAAVLLSAGCVAVTVPHILDSEMDPLPSGQPVYKLLQLNAYFGNHDPKAVLSLIAREHPDIVTLEEVNDKWRVQLDLIRKAYPYKVDCQEGNASTVILSRRSMDKGHNAYCSENGGVALAQVDLNGRLIDVMAIHLPWPWPFEQAEAVESHAPLLQMLGSTAIAAGDFNAAPWSVTVREMAALGGFTRIEHFGPTWIGDHALPESFKFLGLPIDQVMTKGRIVVHSARTLEAVGSDHLPVLVEFSIAPEEGESEPQQTVLATTVSRSRTP</sequence>
<keyword evidence="2" id="KW-0472">Membrane</keyword>
<dbReference type="EMBL" id="QURN01000003">
    <property type="protein sequence ID" value="RFC68738.1"/>
    <property type="molecule type" value="Genomic_DNA"/>
</dbReference>
<keyword evidence="5" id="KW-1185">Reference proteome</keyword>
<dbReference type="GO" id="GO:0004519">
    <property type="term" value="F:endonuclease activity"/>
    <property type="evidence" value="ECO:0007669"/>
    <property type="project" value="UniProtKB-KW"/>
</dbReference>
<dbReference type="Gene3D" id="3.60.10.10">
    <property type="entry name" value="Endonuclease/exonuclease/phosphatase"/>
    <property type="match status" value="1"/>
</dbReference>
<evidence type="ECO:0000256" key="1">
    <source>
        <dbReference type="SAM" id="MobiDB-lite"/>
    </source>
</evidence>
<feature type="transmembrane region" description="Helical" evidence="2">
    <location>
        <begin position="67"/>
        <end position="85"/>
    </location>
</feature>
<gene>
    <name evidence="4" type="ORF">DY251_03625</name>
</gene>
<proteinExistence type="predicted"/>
<accession>A0A371XHM5</accession>
<dbReference type="InterPro" id="IPR036691">
    <property type="entry name" value="Endo/exonu/phosph_ase_sf"/>
</dbReference>
<dbReference type="Pfam" id="PF03372">
    <property type="entry name" value="Exo_endo_phos"/>
    <property type="match status" value="1"/>
</dbReference>
<feature type="region of interest" description="Disordered" evidence="1">
    <location>
        <begin position="317"/>
        <end position="336"/>
    </location>
</feature>
<keyword evidence="2" id="KW-0812">Transmembrane</keyword>
<name>A0A371XHM5_9HYPH</name>
<organism evidence="4 5">
    <name type="scientific">Mesorhizobium denitrificans</name>
    <dbReference type="NCBI Taxonomy" id="2294114"/>
    <lineage>
        <taxon>Bacteria</taxon>
        <taxon>Pseudomonadati</taxon>
        <taxon>Pseudomonadota</taxon>
        <taxon>Alphaproteobacteria</taxon>
        <taxon>Hyphomicrobiales</taxon>
        <taxon>Phyllobacteriaceae</taxon>
        <taxon>Mesorhizobium</taxon>
    </lineage>
</organism>
<dbReference type="SUPFAM" id="SSF56219">
    <property type="entry name" value="DNase I-like"/>
    <property type="match status" value="1"/>
</dbReference>
<evidence type="ECO:0000256" key="2">
    <source>
        <dbReference type="SAM" id="Phobius"/>
    </source>
</evidence>
<keyword evidence="4" id="KW-0540">Nuclease</keyword>
<feature type="transmembrane region" description="Helical" evidence="2">
    <location>
        <begin position="42"/>
        <end position="60"/>
    </location>
</feature>
<dbReference type="InterPro" id="IPR005135">
    <property type="entry name" value="Endo/exonuclease/phosphatase"/>
</dbReference>
<evidence type="ECO:0000313" key="4">
    <source>
        <dbReference type="EMBL" id="RFC68738.1"/>
    </source>
</evidence>
<keyword evidence="4" id="KW-0378">Hydrolase</keyword>
<protein>
    <submittedName>
        <fullName evidence="4">AP endonuclease</fullName>
    </submittedName>
</protein>
<keyword evidence="4" id="KW-0255">Endonuclease</keyword>
<evidence type="ECO:0000259" key="3">
    <source>
        <dbReference type="Pfam" id="PF03372"/>
    </source>
</evidence>